<organism evidence="2 3">
    <name type="scientific">Halioglobus maricola</name>
    <dbReference type="NCBI Taxonomy" id="2601894"/>
    <lineage>
        <taxon>Bacteria</taxon>
        <taxon>Pseudomonadati</taxon>
        <taxon>Pseudomonadota</taxon>
        <taxon>Gammaproteobacteria</taxon>
        <taxon>Cellvibrionales</taxon>
        <taxon>Halieaceae</taxon>
        <taxon>Halioglobus</taxon>
    </lineage>
</organism>
<name>A0A5P9NN06_9GAMM</name>
<dbReference type="AlphaFoldDB" id="A0A5P9NN06"/>
<dbReference type="OrthoDB" id="9816400at2"/>
<evidence type="ECO:0000313" key="2">
    <source>
        <dbReference type="EMBL" id="QFU76308.1"/>
    </source>
</evidence>
<dbReference type="KEGG" id="halc:EY643_11910"/>
<keyword evidence="3" id="KW-1185">Reference proteome</keyword>
<accession>A0A5P9NN06</accession>
<dbReference type="Pfam" id="PF07603">
    <property type="entry name" value="Lcl_C"/>
    <property type="match status" value="1"/>
</dbReference>
<feature type="domain" description="Lcl C-terminal" evidence="1">
    <location>
        <begin position="43"/>
        <end position="206"/>
    </location>
</feature>
<sequence length="523" mass="55781">MMTFRSLAVLTLSVSLCVACSDTSDRATPVAPEPVPQESEVWLDEVTGLHWQLYGKGSDNPEFLGIIPAEAYEYCQQLEAGGYSDWRLPRFAELQSILVGNPAVEAGGECRVGAPGAGTSDGITPACASTAAEGEYGGPGLQGCYWKEGLKGACDRIDPFGRHPYETLAADPANDKPDNWISYITFATGAAGYNHACSLAEVRCVRSDEPSAPCELNGQPCHDFYRSVAHCEQDLTSQADTLRVTVTLPGPLPVEQPYQLLGFLYESGPNWYPPIGPPAGGTDYNQVFFADEGAPIFDETTPFVMEIPATTYYREALLEGQFQLFFMLQSVNVFPPIPVDGDFVYGEGEAAIAFPLNGAEHSAGMLELEVELSLVGCPDDTPTACRDGSCAVDEAACELTSLCPESSSCHPDCPGDDDILSCVYENGFDAGALTVIDYPLAEGWNESDALETCATIAGVNNPRIVHGGGQSALVQQGGSASGRCVVEQDSKHYFLMDVGDIVCNFAGGVWESTGPYCESYATP</sequence>
<gene>
    <name evidence="2" type="ORF">EY643_11910</name>
</gene>
<evidence type="ECO:0000313" key="3">
    <source>
        <dbReference type="Proteomes" id="UP000326287"/>
    </source>
</evidence>
<dbReference type="InterPro" id="IPR011460">
    <property type="entry name" value="Lcl_C"/>
</dbReference>
<proteinExistence type="predicted"/>
<evidence type="ECO:0000259" key="1">
    <source>
        <dbReference type="Pfam" id="PF07603"/>
    </source>
</evidence>
<dbReference type="Proteomes" id="UP000326287">
    <property type="component" value="Chromosome"/>
</dbReference>
<reference evidence="2 3" key="1">
    <citation type="submission" date="2019-02" db="EMBL/GenBank/DDBJ databases">
        <authorList>
            <person name="Li S.-H."/>
        </authorList>
    </citation>
    <scope>NUCLEOTIDE SEQUENCE [LARGE SCALE GENOMIC DNA]</scope>
    <source>
        <strain evidence="2 3">IMCC14385</strain>
    </source>
</reference>
<protein>
    <submittedName>
        <fullName evidence="2">DUF1566 domain-containing protein</fullName>
    </submittedName>
</protein>
<dbReference type="EMBL" id="CP036422">
    <property type="protein sequence ID" value="QFU76308.1"/>
    <property type="molecule type" value="Genomic_DNA"/>
</dbReference>